<protein>
    <submittedName>
        <fullName evidence="2">Phosphotransacetylase family protein</fullName>
    </submittedName>
</protein>
<dbReference type="InterPro" id="IPR028979">
    <property type="entry name" value="Ser_kin/Pase_Hpr-like_N_sf"/>
</dbReference>
<dbReference type="Pfam" id="PF07085">
    <property type="entry name" value="DRTGG"/>
    <property type="match status" value="1"/>
</dbReference>
<dbReference type="EMBL" id="RXIL01000046">
    <property type="protein sequence ID" value="RZN71065.1"/>
    <property type="molecule type" value="Genomic_DNA"/>
</dbReference>
<feature type="domain" description="DRTGG" evidence="1">
    <location>
        <begin position="213"/>
        <end position="318"/>
    </location>
</feature>
<dbReference type="PANTHER" id="PTHR43356:SF2">
    <property type="entry name" value="PHOSPHATE ACETYLTRANSFERASE"/>
    <property type="match status" value="1"/>
</dbReference>
<evidence type="ECO:0000313" key="3">
    <source>
        <dbReference type="Proteomes" id="UP000320766"/>
    </source>
</evidence>
<dbReference type="InterPro" id="IPR027417">
    <property type="entry name" value="P-loop_NTPase"/>
</dbReference>
<gene>
    <name evidence="2" type="ORF">EF807_02635</name>
</gene>
<name>A0A520KXU7_9EURY</name>
<dbReference type="AlphaFoldDB" id="A0A520KXU7"/>
<organism evidence="2 3">
    <name type="scientific">Candidatus Methanolliviera hydrocarbonicum</name>
    <dbReference type="NCBI Taxonomy" id="2491085"/>
    <lineage>
        <taxon>Archaea</taxon>
        <taxon>Methanobacteriati</taxon>
        <taxon>Methanobacteriota</taxon>
        <taxon>Candidatus Methanoliparia</taxon>
        <taxon>Candidatus Methanoliparales</taxon>
        <taxon>Candidatus Methanollivieraceae</taxon>
        <taxon>Candidatus Methanolliviera</taxon>
    </lineage>
</organism>
<dbReference type="InterPro" id="IPR050500">
    <property type="entry name" value="Phos_Acetyltrans/Butyryltrans"/>
</dbReference>
<dbReference type="Pfam" id="PF13500">
    <property type="entry name" value="AAA_26"/>
    <property type="match status" value="1"/>
</dbReference>
<dbReference type="Proteomes" id="UP000320766">
    <property type="component" value="Unassembled WGS sequence"/>
</dbReference>
<dbReference type="SUPFAM" id="SSF75138">
    <property type="entry name" value="HprK N-terminal domain-like"/>
    <property type="match status" value="1"/>
</dbReference>
<evidence type="ECO:0000313" key="2">
    <source>
        <dbReference type="EMBL" id="RZN71065.1"/>
    </source>
</evidence>
<proteinExistence type="predicted"/>
<dbReference type="CDD" id="cd03109">
    <property type="entry name" value="DTBS"/>
    <property type="match status" value="1"/>
</dbReference>
<dbReference type="Gene3D" id="3.40.50.300">
    <property type="entry name" value="P-loop containing nucleotide triphosphate hydrolases"/>
    <property type="match status" value="1"/>
</dbReference>
<dbReference type="PANTHER" id="PTHR43356">
    <property type="entry name" value="PHOSPHATE ACETYLTRANSFERASE"/>
    <property type="match status" value="1"/>
</dbReference>
<reference evidence="2 3" key="1">
    <citation type="journal article" date="2019" name="Nat. Microbiol.">
        <title>Wide diversity of methane and short-chain alkane metabolisms in uncultured archaea.</title>
        <authorList>
            <person name="Borrel G."/>
            <person name="Adam P.S."/>
            <person name="McKay L.J."/>
            <person name="Chen L.X."/>
            <person name="Sierra-Garcia I.N."/>
            <person name="Sieber C.M."/>
            <person name="Letourneur Q."/>
            <person name="Ghozlane A."/>
            <person name="Andersen G.L."/>
            <person name="Li W.J."/>
            <person name="Hallam S.J."/>
            <person name="Muyzer G."/>
            <person name="de Oliveira V.M."/>
            <person name="Inskeep W.P."/>
            <person name="Banfield J.F."/>
            <person name="Gribaldo S."/>
        </authorList>
    </citation>
    <scope>NUCLEOTIDE SEQUENCE [LARGE SCALE GENOMIC DNA]</scope>
    <source>
        <strain evidence="2">NM1b</strain>
    </source>
</reference>
<dbReference type="SUPFAM" id="SSF52540">
    <property type="entry name" value="P-loop containing nucleoside triphosphate hydrolases"/>
    <property type="match status" value="1"/>
</dbReference>
<dbReference type="InterPro" id="IPR010766">
    <property type="entry name" value="DRTGG"/>
</dbReference>
<accession>A0A520KXU7</accession>
<dbReference type="Gene3D" id="3.40.1390.20">
    <property type="entry name" value="HprK N-terminal domain-like"/>
    <property type="match status" value="1"/>
</dbReference>
<evidence type="ECO:0000259" key="1">
    <source>
        <dbReference type="Pfam" id="PF07085"/>
    </source>
</evidence>
<comment type="caution">
    <text evidence="2">The sequence shown here is derived from an EMBL/GenBank/DDBJ whole genome shotgun (WGS) entry which is preliminary data.</text>
</comment>
<sequence length="354" mass="39011">MYNIYVASLDSHGEKTSICVGLGRLLEEKGYNIGYMKPIGGHLVNTDGTFVDVDTKDAKEVFGLPNGYDDITPILLTERVLADILKGKKEDYGEKIKKSFEKIKEGKDILLIEGFEDIWTGLTIGLSSSTLAELTKSKILISVSYSTFVIGRILEYNTVIEQEKLIGVVISGVPQGKVDSVRDLEIPYLESKGVKMLGFLPKSEFLKATTSIELAQELGGAIICGKEYSNEPIHNFIVGAMSYENALKYFRRIGDKAVITGGDRAEIQLAALETPTKALVLTGNLYPGPAIMAKAEERGIPIIVVPDDTLTVVEKVENLMDTVRLKDERKIEEIKQLITDNIDLDKLYGEADIK</sequence>